<proteinExistence type="predicted"/>
<protein>
    <submittedName>
        <fullName evidence="1">Uncharacterized protein</fullName>
    </submittedName>
</protein>
<dbReference type="RefSeq" id="WP_164106032.1">
    <property type="nucleotide sequence ID" value="NZ_CP046369.1"/>
</dbReference>
<geneLocation type="plasmid" evidence="2">
    <name>pscpbr12-1</name>
</geneLocation>
<evidence type="ECO:0000313" key="1">
    <source>
        <dbReference type="EMBL" id="QIA69911.1"/>
    </source>
</evidence>
<keyword evidence="1" id="KW-0614">Plasmid</keyword>
<reference evidence="1 2" key="1">
    <citation type="submission" date="2019-11" db="EMBL/GenBank/DDBJ databases">
        <title>Whole genome sequencing and comparative genomics analyses of five strains of Spiroplasma citri.</title>
        <authorList>
            <person name="Yokomi R."/>
            <person name="Chen J."/>
            <person name="Rattner R."/>
            <person name="Vidalakis G."/>
        </authorList>
    </citation>
    <scope>NUCLEOTIDE SEQUENCE [LARGE SCALE GENOMIC DNA]</scope>
    <source>
        <strain evidence="1 2">BR12</strain>
        <plasmid evidence="2">pscpbr12-1</plasmid>
    </source>
</reference>
<organism evidence="1 2">
    <name type="scientific">Spiroplasma citri</name>
    <dbReference type="NCBI Taxonomy" id="2133"/>
    <lineage>
        <taxon>Bacteria</taxon>
        <taxon>Bacillati</taxon>
        <taxon>Mycoplasmatota</taxon>
        <taxon>Mollicutes</taxon>
        <taxon>Entomoplasmatales</taxon>
        <taxon>Spiroplasmataceae</taxon>
        <taxon>Spiroplasma</taxon>
    </lineage>
</organism>
<name>A0AAJ4JZG1_SPICI</name>
<accession>A0AAJ4JZG1</accession>
<sequence>MRRASYIDTKIDYDQNDVQKDQRREKTMKNWKPPWSIGFKAVRRNIGKWLIWKLNQRKQKEYKLITNKLALDKKKFWIGKSSPGMKT</sequence>
<evidence type="ECO:0000313" key="2">
    <source>
        <dbReference type="Proteomes" id="UP000464735"/>
    </source>
</evidence>
<gene>
    <name evidence="1" type="ORF">GL298_10455</name>
</gene>
<dbReference type="Proteomes" id="UP000464735">
    <property type="component" value="Plasmid pScpBR12-1"/>
</dbReference>
<dbReference type="EMBL" id="CP046369">
    <property type="protein sequence ID" value="QIA69911.1"/>
    <property type="molecule type" value="Genomic_DNA"/>
</dbReference>
<dbReference type="AlphaFoldDB" id="A0AAJ4JZG1"/>